<dbReference type="InterPro" id="IPR013324">
    <property type="entry name" value="RNA_pol_sigma_r3/r4-like"/>
</dbReference>
<proteinExistence type="inferred from homology"/>
<evidence type="ECO:0000256" key="4">
    <source>
        <dbReference type="ARBA" id="ARBA00023125"/>
    </source>
</evidence>
<dbReference type="RefSeq" id="WP_204665465.1">
    <property type="nucleotide sequence ID" value="NZ_JAFBDT010000056.1"/>
</dbReference>
<keyword evidence="3" id="KW-0731">Sigma factor</keyword>
<comment type="similarity">
    <text evidence="1">Belongs to the sigma-70 factor family. ECF subfamily.</text>
</comment>
<dbReference type="Gene3D" id="1.10.10.10">
    <property type="entry name" value="Winged helix-like DNA-binding domain superfamily/Winged helix DNA-binding domain"/>
    <property type="match status" value="1"/>
</dbReference>
<feature type="domain" description="RNA polymerase sigma-70 region 2" evidence="6">
    <location>
        <begin position="42"/>
        <end position="109"/>
    </location>
</feature>
<reference evidence="8 9" key="1">
    <citation type="submission" date="2021-01" db="EMBL/GenBank/DDBJ databases">
        <title>Genomic Encyclopedia of Type Strains, Phase IV (KMG-IV): sequencing the most valuable type-strain genomes for metagenomic binning, comparative biology and taxonomic classification.</title>
        <authorList>
            <person name="Goeker M."/>
        </authorList>
    </citation>
    <scope>NUCLEOTIDE SEQUENCE [LARGE SCALE GENOMIC DNA]</scope>
    <source>
        <strain evidence="8 9">DSM 24436</strain>
    </source>
</reference>
<evidence type="ECO:0000256" key="3">
    <source>
        <dbReference type="ARBA" id="ARBA00023082"/>
    </source>
</evidence>
<gene>
    <name evidence="8" type="ORF">JOC49_002618</name>
</gene>
<evidence type="ECO:0000256" key="1">
    <source>
        <dbReference type="ARBA" id="ARBA00010641"/>
    </source>
</evidence>
<dbReference type="InterPro" id="IPR039425">
    <property type="entry name" value="RNA_pol_sigma-70-like"/>
</dbReference>
<dbReference type="InterPro" id="IPR013325">
    <property type="entry name" value="RNA_pol_sigma_r2"/>
</dbReference>
<comment type="caution">
    <text evidence="8">The sequence shown here is derived from an EMBL/GenBank/DDBJ whole genome shotgun (WGS) entry which is preliminary data.</text>
</comment>
<accession>A0ABS2MUJ5</accession>
<keyword evidence="9" id="KW-1185">Reference proteome</keyword>
<dbReference type="InterPro" id="IPR036388">
    <property type="entry name" value="WH-like_DNA-bd_sf"/>
</dbReference>
<evidence type="ECO:0000259" key="7">
    <source>
        <dbReference type="Pfam" id="PF08281"/>
    </source>
</evidence>
<dbReference type="Pfam" id="PF08281">
    <property type="entry name" value="Sigma70_r4_2"/>
    <property type="match status" value="1"/>
</dbReference>
<dbReference type="SUPFAM" id="SSF88659">
    <property type="entry name" value="Sigma3 and sigma4 domains of RNA polymerase sigma factors"/>
    <property type="match status" value="1"/>
</dbReference>
<sequence>MLILSMLVETEQPINSRQQKLMFDEQIFTAIAEGDTRAIENLYLKTERVLYAYLLSLTKDHDFAVDLLQETYLKIMAAAHLYTPKGKPMAWIFSIAKNLFHDALRKKSRELSVGEMELLEHANLSYEMQPENKLVLTAALEELAEEERSIILLYAVSGMKHREIAKMLNLNLSTVLSKYHRGLKKLRTIIEKGGTSS</sequence>
<keyword evidence="4" id="KW-0238">DNA-binding</keyword>
<keyword evidence="2" id="KW-0805">Transcription regulation</keyword>
<dbReference type="PANTHER" id="PTHR43133:SF52">
    <property type="entry name" value="ECF RNA POLYMERASE SIGMA FACTOR SIGL"/>
    <property type="match status" value="1"/>
</dbReference>
<keyword evidence="5" id="KW-0804">Transcription</keyword>
<evidence type="ECO:0000256" key="2">
    <source>
        <dbReference type="ARBA" id="ARBA00023015"/>
    </source>
</evidence>
<evidence type="ECO:0000259" key="6">
    <source>
        <dbReference type="Pfam" id="PF04542"/>
    </source>
</evidence>
<evidence type="ECO:0000313" key="8">
    <source>
        <dbReference type="EMBL" id="MBM7563043.1"/>
    </source>
</evidence>
<dbReference type="PANTHER" id="PTHR43133">
    <property type="entry name" value="RNA POLYMERASE ECF-TYPE SIGMA FACTO"/>
    <property type="match status" value="1"/>
</dbReference>
<dbReference type="Proteomes" id="UP000767854">
    <property type="component" value="Unassembled WGS sequence"/>
</dbReference>
<evidence type="ECO:0000313" key="9">
    <source>
        <dbReference type="Proteomes" id="UP000767854"/>
    </source>
</evidence>
<evidence type="ECO:0000256" key="5">
    <source>
        <dbReference type="ARBA" id="ARBA00023163"/>
    </source>
</evidence>
<dbReference type="NCBIfam" id="TIGR02937">
    <property type="entry name" value="sigma70-ECF"/>
    <property type="match status" value="1"/>
</dbReference>
<dbReference type="InterPro" id="IPR007627">
    <property type="entry name" value="RNA_pol_sigma70_r2"/>
</dbReference>
<dbReference type="Pfam" id="PF04542">
    <property type="entry name" value="Sigma70_r2"/>
    <property type="match status" value="1"/>
</dbReference>
<feature type="domain" description="RNA polymerase sigma factor 70 region 4 type 2" evidence="7">
    <location>
        <begin position="136"/>
        <end position="186"/>
    </location>
</feature>
<dbReference type="EMBL" id="JAFBDT010000056">
    <property type="protein sequence ID" value="MBM7563043.1"/>
    <property type="molecule type" value="Genomic_DNA"/>
</dbReference>
<dbReference type="Gene3D" id="1.10.1740.10">
    <property type="match status" value="1"/>
</dbReference>
<dbReference type="SUPFAM" id="SSF88946">
    <property type="entry name" value="Sigma2 domain of RNA polymerase sigma factors"/>
    <property type="match status" value="1"/>
</dbReference>
<organism evidence="8 9">
    <name type="scientific">Fusibacter tunisiensis</name>
    <dbReference type="NCBI Taxonomy" id="1008308"/>
    <lineage>
        <taxon>Bacteria</taxon>
        <taxon>Bacillati</taxon>
        <taxon>Bacillota</taxon>
        <taxon>Clostridia</taxon>
        <taxon>Eubacteriales</taxon>
        <taxon>Eubacteriales Family XII. Incertae Sedis</taxon>
        <taxon>Fusibacter</taxon>
    </lineage>
</organism>
<dbReference type="InterPro" id="IPR013249">
    <property type="entry name" value="RNA_pol_sigma70_r4_t2"/>
</dbReference>
<dbReference type="InterPro" id="IPR014284">
    <property type="entry name" value="RNA_pol_sigma-70_dom"/>
</dbReference>
<protein>
    <submittedName>
        <fullName evidence="8">RNA polymerase sigma-70 factor (ECF subfamily)</fullName>
    </submittedName>
</protein>
<name>A0ABS2MUJ5_9FIRM</name>